<accession>A0ABU9BE92</accession>
<dbReference type="RefSeq" id="WP_341376026.1">
    <property type="nucleotide sequence ID" value="NZ_JBBUTF010000021.1"/>
</dbReference>
<dbReference type="PROSITE" id="PS51257">
    <property type="entry name" value="PROKAR_LIPOPROTEIN"/>
    <property type="match status" value="1"/>
</dbReference>
<organism evidence="3 4">
    <name type="scientific">Pseudaquabacterium rugosum</name>
    <dbReference type="NCBI Taxonomy" id="2984194"/>
    <lineage>
        <taxon>Bacteria</taxon>
        <taxon>Pseudomonadati</taxon>
        <taxon>Pseudomonadota</taxon>
        <taxon>Betaproteobacteria</taxon>
        <taxon>Burkholderiales</taxon>
        <taxon>Sphaerotilaceae</taxon>
        <taxon>Pseudaquabacterium</taxon>
    </lineage>
</organism>
<sequence length="390" mass="40587">MCSEARHPGRPAGLAAALLAGLVLLAGCQAALIPPTAAAQTACQVQGTLYGSSESGSVQAWDWNSCEARLGEGRPVMQGPKPRWLSLDAEGQRLYVLTDEPAGGQLSVWLTGRSAVELGRAATGGAGPTHLLLDDAGRSVLVAHFGSGSVGRLALLPDGTPQGPSQIVTHTGSGPHRRQASPHAHGLALSPGGRWLLAADMGADRVFIHPHDRTDGRIGPTPARPAVPAFVVPAGSGPRHLVFAPGGRQAYLLNELTADLMVLDWDEARGTLTLQQTVALNAPAFSGNRSGAELLLSRDGRHLYVAERGEHTLQVWTVDAASGLLSLAQRMPAGGELPWAMDLSPDGRWLAVALQRTGRLQLWPVERDGRLGAAGPSAALAAPLAVTFAP</sequence>
<gene>
    <name evidence="3" type="ORF">AACH11_19945</name>
</gene>
<dbReference type="PANTHER" id="PTHR30344:SF1">
    <property type="entry name" value="6-PHOSPHOGLUCONOLACTONASE"/>
    <property type="match status" value="1"/>
</dbReference>
<dbReference type="GO" id="GO:0016787">
    <property type="term" value="F:hydrolase activity"/>
    <property type="evidence" value="ECO:0007669"/>
    <property type="project" value="UniProtKB-KW"/>
</dbReference>
<dbReference type="InterPro" id="IPR019405">
    <property type="entry name" value="Lactonase_7-beta_prop"/>
</dbReference>
<dbReference type="Pfam" id="PF10282">
    <property type="entry name" value="Lactonase"/>
    <property type="match status" value="1"/>
</dbReference>
<comment type="caution">
    <text evidence="3">The sequence shown here is derived from an EMBL/GenBank/DDBJ whole genome shotgun (WGS) entry which is preliminary data.</text>
</comment>
<dbReference type="InterPro" id="IPR015943">
    <property type="entry name" value="WD40/YVTN_repeat-like_dom_sf"/>
</dbReference>
<dbReference type="SUPFAM" id="SSF50974">
    <property type="entry name" value="Nitrous oxide reductase, N-terminal domain"/>
    <property type="match status" value="1"/>
</dbReference>
<dbReference type="EC" id="3.1.1.-" evidence="3"/>
<proteinExistence type="inferred from homology"/>
<evidence type="ECO:0000256" key="2">
    <source>
        <dbReference type="ARBA" id="ARBA00022526"/>
    </source>
</evidence>
<keyword evidence="2" id="KW-0313">Glucose metabolism</keyword>
<comment type="similarity">
    <text evidence="1">Belongs to the cycloisomerase 2 family.</text>
</comment>
<keyword evidence="4" id="KW-1185">Reference proteome</keyword>
<keyword evidence="2" id="KW-0119">Carbohydrate metabolism</keyword>
<dbReference type="InterPro" id="IPR050282">
    <property type="entry name" value="Cycloisomerase_2"/>
</dbReference>
<evidence type="ECO:0000313" key="3">
    <source>
        <dbReference type="EMBL" id="MEK8028240.1"/>
    </source>
</evidence>
<reference evidence="3 4" key="1">
    <citation type="submission" date="2024-04" db="EMBL/GenBank/DDBJ databases">
        <title>Novel species of the genus Ideonella isolated from streams.</title>
        <authorList>
            <person name="Lu H."/>
        </authorList>
    </citation>
    <scope>NUCLEOTIDE SEQUENCE [LARGE SCALE GENOMIC DNA]</scope>
    <source>
        <strain evidence="3 4">BYS139W</strain>
    </source>
</reference>
<dbReference type="PANTHER" id="PTHR30344">
    <property type="entry name" value="6-PHOSPHOGLUCONOLACTONASE-RELATED"/>
    <property type="match status" value="1"/>
</dbReference>
<keyword evidence="3" id="KW-0378">Hydrolase</keyword>
<evidence type="ECO:0000313" key="4">
    <source>
        <dbReference type="Proteomes" id="UP001368500"/>
    </source>
</evidence>
<dbReference type="Gene3D" id="2.130.10.10">
    <property type="entry name" value="YVTN repeat-like/Quinoprotein amine dehydrogenase"/>
    <property type="match status" value="1"/>
</dbReference>
<dbReference type="Proteomes" id="UP001368500">
    <property type="component" value="Unassembled WGS sequence"/>
</dbReference>
<dbReference type="EMBL" id="JBBUTF010000021">
    <property type="protein sequence ID" value="MEK8028240.1"/>
    <property type="molecule type" value="Genomic_DNA"/>
</dbReference>
<dbReference type="InterPro" id="IPR011045">
    <property type="entry name" value="N2O_reductase_N"/>
</dbReference>
<evidence type="ECO:0000256" key="1">
    <source>
        <dbReference type="ARBA" id="ARBA00005564"/>
    </source>
</evidence>
<protein>
    <submittedName>
        <fullName evidence="3">Lactonase family protein</fullName>
        <ecNumber evidence="3">3.1.1.-</ecNumber>
    </submittedName>
</protein>
<name>A0ABU9BE92_9BURK</name>